<dbReference type="GO" id="GO:0015628">
    <property type="term" value="P:protein secretion by the type II secretion system"/>
    <property type="evidence" value="ECO:0007669"/>
    <property type="project" value="InterPro"/>
</dbReference>
<evidence type="ECO:0000256" key="1">
    <source>
        <dbReference type="ARBA" id="ARBA00004167"/>
    </source>
</evidence>
<dbReference type="PANTHER" id="PTHR30093:SF44">
    <property type="entry name" value="TYPE II SECRETION SYSTEM CORE PROTEIN G"/>
    <property type="match status" value="1"/>
</dbReference>
<keyword evidence="3 6" id="KW-0812">Transmembrane</keyword>
<keyword evidence="2" id="KW-0488">Methylation</keyword>
<evidence type="ECO:0000256" key="2">
    <source>
        <dbReference type="ARBA" id="ARBA00022481"/>
    </source>
</evidence>
<proteinExistence type="predicted"/>
<dbReference type="InterPro" id="IPR000983">
    <property type="entry name" value="Bac_GSPG_pilin"/>
</dbReference>
<dbReference type="InterPro" id="IPR012902">
    <property type="entry name" value="N_methyl_site"/>
</dbReference>
<dbReference type="Pfam" id="PF08334">
    <property type="entry name" value="T2SSG"/>
    <property type="match status" value="1"/>
</dbReference>
<dbReference type="Proteomes" id="UP000229247">
    <property type="component" value="Unassembled WGS sequence"/>
</dbReference>
<feature type="transmembrane region" description="Helical" evidence="6">
    <location>
        <begin position="21"/>
        <end position="42"/>
    </location>
</feature>
<dbReference type="PROSITE" id="PS00409">
    <property type="entry name" value="PROKAR_NTER_METHYL"/>
    <property type="match status" value="1"/>
</dbReference>
<organism evidence="8 9">
    <name type="scientific">Candidatus Portnoybacteria bacterium CG02_land_8_20_14_3_00_45_8</name>
    <dbReference type="NCBI Taxonomy" id="1974807"/>
    <lineage>
        <taxon>Bacteria</taxon>
        <taxon>Candidatus Portnoyibacteriota</taxon>
    </lineage>
</organism>
<dbReference type="NCBIfam" id="TIGR02532">
    <property type="entry name" value="IV_pilin_GFxxxE"/>
    <property type="match status" value="1"/>
</dbReference>
<keyword evidence="5 6" id="KW-0472">Membrane</keyword>
<keyword evidence="4 6" id="KW-1133">Transmembrane helix</keyword>
<evidence type="ECO:0000259" key="7">
    <source>
        <dbReference type="Pfam" id="PF08334"/>
    </source>
</evidence>
<dbReference type="InterPro" id="IPR013545">
    <property type="entry name" value="T2SS_protein-GspG_C"/>
</dbReference>
<evidence type="ECO:0000313" key="8">
    <source>
        <dbReference type="EMBL" id="PIV38775.1"/>
    </source>
</evidence>
<dbReference type="Pfam" id="PF07963">
    <property type="entry name" value="N_methyl"/>
    <property type="match status" value="1"/>
</dbReference>
<dbReference type="PRINTS" id="PR00813">
    <property type="entry name" value="BCTERIALGSPG"/>
</dbReference>
<evidence type="ECO:0000256" key="4">
    <source>
        <dbReference type="ARBA" id="ARBA00022989"/>
    </source>
</evidence>
<gene>
    <name evidence="8" type="ORF">COS30_00245</name>
</gene>
<feature type="domain" description="Type II secretion system protein GspG C-terminal" evidence="7">
    <location>
        <begin position="48"/>
        <end position="123"/>
    </location>
</feature>
<sequence length="150" mass="16720">MIKRKRNYILRKHVSPGGFTLIELLVVIAIIGVLATITMVSINGLRARARDDRRAADMKAIRDALAMYQVQYATYPSFTEETTLTGNDAFSSEIVSDRLMQNVPVDPTNVSPYVYTYQSSNGDSTYVLKFCMETDYLKSYTPGCGNTIGP</sequence>
<evidence type="ECO:0000256" key="6">
    <source>
        <dbReference type="SAM" id="Phobius"/>
    </source>
</evidence>
<name>A0A2M7D6Y0_9BACT</name>
<dbReference type="PANTHER" id="PTHR30093">
    <property type="entry name" value="GENERAL SECRETION PATHWAY PROTEIN G"/>
    <property type="match status" value="1"/>
</dbReference>
<dbReference type="EMBL" id="PEUE01000006">
    <property type="protein sequence ID" value="PIV38775.1"/>
    <property type="molecule type" value="Genomic_DNA"/>
</dbReference>
<evidence type="ECO:0000313" key="9">
    <source>
        <dbReference type="Proteomes" id="UP000229247"/>
    </source>
</evidence>
<dbReference type="GO" id="GO:0016020">
    <property type="term" value="C:membrane"/>
    <property type="evidence" value="ECO:0007669"/>
    <property type="project" value="UniProtKB-SubCell"/>
</dbReference>
<dbReference type="Gene3D" id="3.30.700.10">
    <property type="entry name" value="Glycoprotein, Type 4 Pilin"/>
    <property type="match status" value="1"/>
</dbReference>
<comment type="caution">
    <text evidence="8">The sequence shown here is derived from an EMBL/GenBank/DDBJ whole genome shotgun (WGS) entry which is preliminary data.</text>
</comment>
<protein>
    <recommendedName>
        <fullName evidence="7">Type II secretion system protein GspG C-terminal domain-containing protein</fullName>
    </recommendedName>
</protein>
<evidence type="ECO:0000256" key="3">
    <source>
        <dbReference type="ARBA" id="ARBA00022692"/>
    </source>
</evidence>
<reference evidence="9" key="1">
    <citation type="submission" date="2017-09" db="EMBL/GenBank/DDBJ databases">
        <title>Depth-based differentiation of microbial function through sediment-hosted aquifers and enrichment of novel symbionts in the deep terrestrial subsurface.</title>
        <authorList>
            <person name="Probst A.J."/>
            <person name="Ladd B."/>
            <person name="Jarett J.K."/>
            <person name="Geller-Mcgrath D.E."/>
            <person name="Sieber C.M.K."/>
            <person name="Emerson J.B."/>
            <person name="Anantharaman K."/>
            <person name="Thomas B.C."/>
            <person name="Malmstrom R."/>
            <person name="Stieglmeier M."/>
            <person name="Klingl A."/>
            <person name="Woyke T."/>
            <person name="Ryan C.M."/>
            <person name="Banfield J.F."/>
        </authorList>
    </citation>
    <scope>NUCLEOTIDE SEQUENCE [LARGE SCALE GENOMIC DNA]</scope>
</reference>
<dbReference type="AlphaFoldDB" id="A0A2M7D6Y0"/>
<comment type="subcellular location">
    <subcellularLocation>
        <location evidence="1">Membrane</location>
        <topology evidence="1">Single-pass membrane protein</topology>
    </subcellularLocation>
</comment>
<dbReference type="SUPFAM" id="SSF54523">
    <property type="entry name" value="Pili subunits"/>
    <property type="match status" value="1"/>
</dbReference>
<dbReference type="GO" id="GO:0015627">
    <property type="term" value="C:type II protein secretion system complex"/>
    <property type="evidence" value="ECO:0007669"/>
    <property type="project" value="InterPro"/>
</dbReference>
<dbReference type="InterPro" id="IPR045584">
    <property type="entry name" value="Pilin-like"/>
</dbReference>
<evidence type="ECO:0000256" key="5">
    <source>
        <dbReference type="ARBA" id="ARBA00023136"/>
    </source>
</evidence>
<accession>A0A2M7D6Y0</accession>